<dbReference type="InterPro" id="IPR041191">
    <property type="entry name" value="pPIWI_RE_Y"/>
</dbReference>
<name>A0ABW6NPT3_9NOCA</name>
<dbReference type="EMBL" id="JBIALX010000012">
    <property type="protein sequence ID" value="MFF0456782.1"/>
    <property type="molecule type" value="Genomic_DNA"/>
</dbReference>
<feature type="domain" description="pPIWI-RE three-gene island" evidence="2">
    <location>
        <begin position="14"/>
        <end position="151"/>
    </location>
</feature>
<dbReference type="Proteomes" id="UP001601521">
    <property type="component" value="Unassembled WGS sequence"/>
</dbReference>
<evidence type="ECO:0000259" key="2">
    <source>
        <dbReference type="Pfam" id="PF18156"/>
    </source>
</evidence>
<gene>
    <name evidence="3" type="ORF">ACFYTH_25765</name>
</gene>
<organism evidence="3 4">
    <name type="scientific">Nocardia africana</name>
    <dbReference type="NCBI Taxonomy" id="134964"/>
    <lineage>
        <taxon>Bacteria</taxon>
        <taxon>Bacillati</taxon>
        <taxon>Actinomycetota</taxon>
        <taxon>Actinomycetes</taxon>
        <taxon>Mycobacteriales</taxon>
        <taxon>Nocardiaceae</taxon>
        <taxon>Nocardia</taxon>
    </lineage>
</organism>
<comment type="caution">
    <text evidence="3">The sequence shown here is derived from an EMBL/GenBank/DDBJ whole genome shotgun (WGS) entry which is preliminary data.</text>
</comment>
<sequence length="376" mass="42037">MGTTVPVIDGESVVRLVATAMVQLSQQRGPGKTIYPDAVQKALNQVVLLALERGALPPDSVADLVRWAQRPLGQWPLDLPADLAADDTVLVDPDTVAPTQRCLEWLVDAGDTLAELVENKVMLGALAKTQSAHAPNSYSEFRKLLITQPVLSRSEFLSVATTNIELELLDEQIRYSYRPAPSSLRRNGSYRLCGRCKGLLVPVGKDGFRCELDRCRREGVALGDAVDPGRHQLVYQLLRPLRVFVTGPGLAETDLQTDLETLGLAVEMWPEYDAYDLRVTFANGSVWAIDVKDYANPALLARRAGPLPKRPFYHRAFLVIPQYRFDERPDYRTVFHHHVDPEVREHIELVTDTEIVTAAKKQLRASAARRSERKDR</sequence>
<evidence type="ECO:0000313" key="3">
    <source>
        <dbReference type="EMBL" id="MFF0456782.1"/>
    </source>
</evidence>
<dbReference type="RefSeq" id="WP_387253698.1">
    <property type="nucleotide sequence ID" value="NZ_JBIALX010000012.1"/>
</dbReference>
<evidence type="ECO:0008006" key="5">
    <source>
        <dbReference type="Google" id="ProtNLM"/>
    </source>
</evidence>
<dbReference type="InterPro" id="IPR040828">
    <property type="entry name" value="pPIWI_RE_REase"/>
</dbReference>
<accession>A0ABW6NPT3</accession>
<dbReference type="Pfam" id="PF18156">
    <property type="entry name" value="pPIWI_RE_Y"/>
    <property type="match status" value="1"/>
</dbReference>
<proteinExistence type="predicted"/>
<evidence type="ECO:0000259" key="1">
    <source>
        <dbReference type="Pfam" id="PF18154"/>
    </source>
</evidence>
<keyword evidence="4" id="KW-1185">Reference proteome</keyword>
<reference evidence="3 4" key="1">
    <citation type="submission" date="2024-10" db="EMBL/GenBank/DDBJ databases">
        <title>The Natural Products Discovery Center: Release of the First 8490 Sequenced Strains for Exploring Actinobacteria Biosynthetic Diversity.</title>
        <authorList>
            <person name="Kalkreuter E."/>
            <person name="Kautsar S.A."/>
            <person name="Yang D."/>
            <person name="Bader C.D."/>
            <person name="Teijaro C.N."/>
            <person name="Fluegel L."/>
            <person name="Davis C.M."/>
            <person name="Simpson J.R."/>
            <person name="Lauterbach L."/>
            <person name="Steele A.D."/>
            <person name="Gui C."/>
            <person name="Meng S."/>
            <person name="Li G."/>
            <person name="Viehrig K."/>
            <person name="Ye F."/>
            <person name="Su P."/>
            <person name="Kiefer A.F."/>
            <person name="Nichols A."/>
            <person name="Cepeda A.J."/>
            <person name="Yan W."/>
            <person name="Fan B."/>
            <person name="Jiang Y."/>
            <person name="Adhikari A."/>
            <person name="Zheng C.-J."/>
            <person name="Schuster L."/>
            <person name="Cowan T.M."/>
            <person name="Smanski M.J."/>
            <person name="Chevrette M.G."/>
            <person name="De Carvalho L.P.S."/>
            <person name="Shen B."/>
        </authorList>
    </citation>
    <scope>NUCLEOTIDE SEQUENCE [LARGE SCALE GENOMIC DNA]</scope>
    <source>
        <strain evidence="3 4">NPDC004550</strain>
    </source>
</reference>
<dbReference type="Pfam" id="PF18154">
    <property type="entry name" value="pPIWI_RE_REase"/>
    <property type="match status" value="1"/>
</dbReference>
<protein>
    <recommendedName>
        <fullName evidence="5">REase associating with pPIWI RE domain-containing protein</fullName>
    </recommendedName>
</protein>
<evidence type="ECO:0000313" key="4">
    <source>
        <dbReference type="Proteomes" id="UP001601521"/>
    </source>
</evidence>
<feature type="domain" description="REase associating with pPIWI RE" evidence="1">
    <location>
        <begin position="249"/>
        <end position="365"/>
    </location>
</feature>